<sequence length="114" mass="13092">MGGSVEDVGEEKCRKTTTKLWTARTESQRRERFLVFIGIRLNVASQLGDTGRRQQFLQPFSVVARCCYLCAPVNKLCNYPRMEAGPRVETVRDGARWCEMVRDDACSLIIIREF</sequence>
<evidence type="ECO:0000313" key="1">
    <source>
        <dbReference type="EMBL" id="KAK3744189.1"/>
    </source>
</evidence>
<organism evidence="1 2">
    <name type="scientific">Elysia crispata</name>
    <name type="common">lettuce slug</name>
    <dbReference type="NCBI Taxonomy" id="231223"/>
    <lineage>
        <taxon>Eukaryota</taxon>
        <taxon>Metazoa</taxon>
        <taxon>Spiralia</taxon>
        <taxon>Lophotrochozoa</taxon>
        <taxon>Mollusca</taxon>
        <taxon>Gastropoda</taxon>
        <taxon>Heterobranchia</taxon>
        <taxon>Euthyneura</taxon>
        <taxon>Panpulmonata</taxon>
        <taxon>Sacoglossa</taxon>
        <taxon>Placobranchoidea</taxon>
        <taxon>Plakobranchidae</taxon>
        <taxon>Elysia</taxon>
    </lineage>
</organism>
<dbReference type="EMBL" id="JAWDGP010006272">
    <property type="protein sequence ID" value="KAK3744189.1"/>
    <property type="molecule type" value="Genomic_DNA"/>
</dbReference>
<comment type="caution">
    <text evidence="1">The sequence shown here is derived from an EMBL/GenBank/DDBJ whole genome shotgun (WGS) entry which is preliminary data.</text>
</comment>
<keyword evidence="2" id="KW-1185">Reference proteome</keyword>
<gene>
    <name evidence="1" type="ORF">RRG08_038564</name>
</gene>
<proteinExistence type="predicted"/>
<protein>
    <submittedName>
        <fullName evidence="1">Uncharacterized protein</fullName>
    </submittedName>
</protein>
<evidence type="ECO:0000313" key="2">
    <source>
        <dbReference type="Proteomes" id="UP001283361"/>
    </source>
</evidence>
<dbReference type="Proteomes" id="UP001283361">
    <property type="component" value="Unassembled WGS sequence"/>
</dbReference>
<name>A0AAE0YG23_9GAST</name>
<reference evidence="1" key="1">
    <citation type="journal article" date="2023" name="G3 (Bethesda)">
        <title>A reference genome for the long-term kleptoplast-retaining sea slug Elysia crispata morphotype clarki.</title>
        <authorList>
            <person name="Eastman K.E."/>
            <person name="Pendleton A.L."/>
            <person name="Shaikh M.A."/>
            <person name="Suttiyut T."/>
            <person name="Ogas R."/>
            <person name="Tomko P."/>
            <person name="Gavelis G."/>
            <person name="Widhalm J.R."/>
            <person name="Wisecaver J.H."/>
        </authorList>
    </citation>
    <scope>NUCLEOTIDE SEQUENCE</scope>
    <source>
        <strain evidence="1">ECLA1</strain>
    </source>
</reference>
<accession>A0AAE0YG23</accession>
<dbReference type="AlphaFoldDB" id="A0AAE0YG23"/>